<dbReference type="SUPFAM" id="SSF50494">
    <property type="entry name" value="Trypsin-like serine proteases"/>
    <property type="match status" value="1"/>
</dbReference>
<comment type="similarity">
    <text evidence="8">Belongs to the peptidase S1 family. CLIP subfamily.</text>
</comment>
<keyword evidence="3" id="KW-0399">Innate immunity</keyword>
<dbReference type="InterPro" id="IPR009003">
    <property type="entry name" value="Peptidase_S1_PA"/>
</dbReference>
<reference evidence="10" key="1">
    <citation type="submission" date="2020-05" db="UniProtKB">
        <authorList>
            <consortium name="EnsemblMetazoa"/>
        </authorList>
    </citation>
    <scope>IDENTIFICATION</scope>
    <source>
        <strain evidence="10">MAF</strain>
    </source>
</reference>
<dbReference type="GO" id="GO:0006508">
    <property type="term" value="P:proteolysis"/>
    <property type="evidence" value="ECO:0007669"/>
    <property type="project" value="InterPro"/>
</dbReference>
<dbReference type="PRINTS" id="PR00722">
    <property type="entry name" value="CHYMOTRYPSIN"/>
</dbReference>
<dbReference type="CDD" id="cd00190">
    <property type="entry name" value="Tryp_SPc"/>
    <property type="match status" value="1"/>
</dbReference>
<evidence type="ECO:0000313" key="11">
    <source>
        <dbReference type="Proteomes" id="UP000075903"/>
    </source>
</evidence>
<keyword evidence="2" id="KW-0964">Secreted</keyword>
<dbReference type="InterPro" id="IPR001314">
    <property type="entry name" value="Peptidase_S1A"/>
</dbReference>
<dbReference type="VEuPathDB" id="VectorBase:AMEM21_004566"/>
<dbReference type="Gene3D" id="2.40.10.10">
    <property type="entry name" value="Trypsin-like serine proteases"/>
    <property type="match status" value="2"/>
</dbReference>
<keyword evidence="4" id="KW-0732">Signal</keyword>
<dbReference type="EnsemblMetazoa" id="AMEM006708-RA">
    <property type="protein sequence ID" value="AMEM006708-PA"/>
    <property type="gene ID" value="AMEM006708"/>
</dbReference>
<keyword evidence="6" id="KW-1015">Disulfide bond</keyword>
<evidence type="ECO:0000256" key="8">
    <source>
        <dbReference type="ARBA" id="ARBA00024195"/>
    </source>
</evidence>
<evidence type="ECO:0000256" key="6">
    <source>
        <dbReference type="ARBA" id="ARBA00023157"/>
    </source>
</evidence>
<evidence type="ECO:0000313" key="10">
    <source>
        <dbReference type="EnsemblMetazoa" id="AMEM006708-PA"/>
    </source>
</evidence>
<organism evidence="10 11">
    <name type="scientific">Anopheles merus</name>
    <name type="common">Mosquito</name>
    <dbReference type="NCBI Taxonomy" id="30066"/>
    <lineage>
        <taxon>Eukaryota</taxon>
        <taxon>Metazoa</taxon>
        <taxon>Ecdysozoa</taxon>
        <taxon>Arthropoda</taxon>
        <taxon>Hexapoda</taxon>
        <taxon>Insecta</taxon>
        <taxon>Pterygota</taxon>
        <taxon>Neoptera</taxon>
        <taxon>Endopterygota</taxon>
        <taxon>Diptera</taxon>
        <taxon>Nematocera</taxon>
        <taxon>Culicoidea</taxon>
        <taxon>Culicidae</taxon>
        <taxon>Anophelinae</taxon>
        <taxon>Anopheles</taxon>
    </lineage>
</organism>
<sequence length="481" mass="52759">MTSATVWFSANGNRMVSANVFSVIVAILMFGTFAGEALQIGCSDPDERCLPIRHCSPVYRRIEKEEHLTNATFMKEIHRKTCQPAVQQDRKTHICCRKRHIGCRLNGKPGACLLREQCPTLQTTTERKLMQNPEQNLCYVHDRRHYFCCTDPYCATHKKLCEQEAAPLQAKQPASTFPRCTGANGEAGSLVPAVLCGGQPPRPSKRSVDQRTCCVPPAQPNRLVSHPNAAKLARLPCGTIGLLVKIQDGTYAQRGEFPWMANLVYKQKAICSGTLIHPSYVLTARHCINGGLVRVRLGKHDLLERPECPTGTTAGGVDCPQLQVQEIAIAQKMRSHTHDVGMLRLASPADVAGELVRPICLPVYASLRMYLPPTVTITGWGLTEKEKPATVLLKAHTPLLMDDPACAKDYMICAGGTSHSNHCGGDSGGPYQALGVYDGQSRYVQYGIISDGPAYCSNPDRPSRGVLVGYVMDWILDHMVL</sequence>
<evidence type="ECO:0000256" key="5">
    <source>
        <dbReference type="ARBA" id="ARBA00022859"/>
    </source>
</evidence>
<feature type="domain" description="Peptidase S1" evidence="9">
    <location>
        <begin position="246"/>
        <end position="480"/>
    </location>
</feature>
<proteinExistence type="inferred from homology"/>
<name>A0A182V0A7_ANOME</name>
<dbReference type="AlphaFoldDB" id="A0A182V0A7"/>
<dbReference type="InterPro" id="IPR051487">
    <property type="entry name" value="Ser/Thr_Proteases_Immune/Dev"/>
</dbReference>
<dbReference type="PROSITE" id="PS50240">
    <property type="entry name" value="TRYPSIN_DOM"/>
    <property type="match status" value="1"/>
</dbReference>
<dbReference type="Pfam" id="PF00089">
    <property type="entry name" value="Trypsin"/>
    <property type="match status" value="1"/>
</dbReference>
<dbReference type="InterPro" id="IPR043504">
    <property type="entry name" value="Peptidase_S1_PA_chymotrypsin"/>
</dbReference>
<dbReference type="GO" id="GO:0045087">
    <property type="term" value="P:innate immune response"/>
    <property type="evidence" value="ECO:0007669"/>
    <property type="project" value="UniProtKB-KW"/>
</dbReference>
<dbReference type="InterPro" id="IPR033116">
    <property type="entry name" value="TRYPSIN_SER"/>
</dbReference>
<dbReference type="GO" id="GO:0004252">
    <property type="term" value="F:serine-type endopeptidase activity"/>
    <property type="evidence" value="ECO:0007669"/>
    <property type="project" value="InterPro"/>
</dbReference>
<evidence type="ECO:0000259" key="9">
    <source>
        <dbReference type="PROSITE" id="PS50240"/>
    </source>
</evidence>
<keyword evidence="7" id="KW-0325">Glycoprotein</keyword>
<dbReference type="SMART" id="SM00020">
    <property type="entry name" value="Tryp_SPc"/>
    <property type="match status" value="1"/>
</dbReference>
<dbReference type="GO" id="GO:0005576">
    <property type="term" value="C:extracellular region"/>
    <property type="evidence" value="ECO:0007669"/>
    <property type="project" value="UniProtKB-SubCell"/>
</dbReference>
<accession>A0A182V0A7</accession>
<dbReference type="InterPro" id="IPR001254">
    <property type="entry name" value="Trypsin_dom"/>
</dbReference>
<comment type="subcellular location">
    <subcellularLocation>
        <location evidence="1">Secreted</location>
    </subcellularLocation>
</comment>
<dbReference type="PANTHER" id="PTHR24256">
    <property type="entry name" value="TRYPTASE-RELATED"/>
    <property type="match status" value="1"/>
</dbReference>
<evidence type="ECO:0000256" key="7">
    <source>
        <dbReference type="ARBA" id="ARBA00023180"/>
    </source>
</evidence>
<dbReference type="Proteomes" id="UP000075903">
    <property type="component" value="Unassembled WGS sequence"/>
</dbReference>
<evidence type="ECO:0000256" key="4">
    <source>
        <dbReference type="ARBA" id="ARBA00022729"/>
    </source>
</evidence>
<protein>
    <recommendedName>
        <fullName evidence="9">Peptidase S1 domain-containing protein</fullName>
    </recommendedName>
</protein>
<dbReference type="PROSITE" id="PS00135">
    <property type="entry name" value="TRYPSIN_SER"/>
    <property type="match status" value="1"/>
</dbReference>
<evidence type="ECO:0000256" key="2">
    <source>
        <dbReference type="ARBA" id="ARBA00022525"/>
    </source>
</evidence>
<keyword evidence="5" id="KW-0391">Immunity</keyword>
<dbReference type="VEuPathDB" id="VectorBase:AMEM006708"/>
<evidence type="ECO:0000256" key="1">
    <source>
        <dbReference type="ARBA" id="ARBA00004613"/>
    </source>
</evidence>
<dbReference type="STRING" id="30066.A0A182V0A7"/>
<evidence type="ECO:0000256" key="3">
    <source>
        <dbReference type="ARBA" id="ARBA00022588"/>
    </source>
</evidence>
<keyword evidence="11" id="KW-1185">Reference proteome</keyword>